<proteinExistence type="predicted"/>
<dbReference type="Proteomes" id="UP000245243">
    <property type="component" value="Chromosome I"/>
</dbReference>
<dbReference type="EMBL" id="LS398548">
    <property type="protein sequence ID" value="SPR15904.1"/>
    <property type="molecule type" value="Genomic_DNA"/>
</dbReference>
<protein>
    <submittedName>
        <fullName evidence="1">Uncharacterized protein</fullName>
    </submittedName>
</protein>
<reference evidence="2" key="1">
    <citation type="submission" date="2018-03" db="EMBL/GenBank/DDBJ databases">
        <authorList>
            <person name="Batty M. E."/>
            <person name="Batty M E."/>
        </authorList>
    </citation>
    <scope>NUCLEOTIDE SEQUENCE [LARGE SCALE GENOMIC DNA]</scope>
</reference>
<dbReference type="AlphaFoldDB" id="A0A2U3RRS8"/>
<evidence type="ECO:0000313" key="2">
    <source>
        <dbReference type="Proteomes" id="UP000245243"/>
    </source>
</evidence>
<sequence length="100" mass="11407">MYTRDLTICAAIVQYLGHYVLYSINNILPSIASNDQFRSNLPADLFNGTMNGIHVDCGRSITFDYYVVNYPRSYSLFINVMSVNYSFNNRAKNSSITIPF</sequence>
<gene>
    <name evidence="1" type="ORF">KARP_01791</name>
</gene>
<organism evidence="1 2">
    <name type="scientific">Orientia tsutsugamushi</name>
    <name type="common">Rickettsia tsutsugamushi</name>
    <dbReference type="NCBI Taxonomy" id="784"/>
    <lineage>
        <taxon>Bacteria</taxon>
        <taxon>Pseudomonadati</taxon>
        <taxon>Pseudomonadota</taxon>
        <taxon>Alphaproteobacteria</taxon>
        <taxon>Rickettsiales</taxon>
        <taxon>Rickettsiaceae</taxon>
        <taxon>Rickettsieae</taxon>
        <taxon>Orientia</taxon>
    </lineage>
</organism>
<accession>A0A2U3RRS8</accession>
<evidence type="ECO:0000313" key="1">
    <source>
        <dbReference type="EMBL" id="SPR15904.1"/>
    </source>
</evidence>
<name>A0A2U3RRS8_ORITS</name>